<comment type="caution">
    <text evidence="2">The sequence shown here is derived from an EMBL/GenBank/DDBJ whole genome shotgun (WGS) entry which is preliminary data.</text>
</comment>
<protein>
    <submittedName>
        <fullName evidence="2">Uncharacterized protein</fullName>
    </submittedName>
</protein>
<evidence type="ECO:0000313" key="2">
    <source>
        <dbReference type="EMBL" id="KAL0240366.1"/>
    </source>
</evidence>
<accession>A0ABR3BI40</accession>
<feature type="compositionally biased region" description="Basic and acidic residues" evidence="1">
    <location>
        <begin position="49"/>
        <end position="64"/>
    </location>
</feature>
<reference evidence="2" key="1">
    <citation type="submission" date="2015-01" db="EMBL/GenBank/DDBJ databases">
        <authorList>
            <consortium name="The Broad Institute Genomics Platform"/>
            <person name="Cuomo C."/>
            <person name="Litvintseva A."/>
            <person name="Chen Y."/>
            <person name="Heitman J."/>
            <person name="Sun S."/>
            <person name="Springer D."/>
            <person name="Dromer F."/>
            <person name="Young S."/>
            <person name="Zeng Q."/>
            <person name="Gargeya S."/>
            <person name="Abouelleil A."/>
            <person name="Alvarado L."/>
            <person name="Chapman S.B."/>
            <person name="Gainer-Dewar J."/>
            <person name="Goldberg J."/>
            <person name="Griggs A."/>
            <person name="Gujja S."/>
            <person name="Hansen M."/>
            <person name="Howarth C."/>
            <person name="Imamovic A."/>
            <person name="Larimer J."/>
            <person name="Murphy C."/>
            <person name="Naylor J."/>
            <person name="Pearson M."/>
            <person name="Priest M."/>
            <person name="Roberts A."/>
            <person name="Saif S."/>
            <person name="Shea T."/>
            <person name="Sykes S."/>
            <person name="Wortman J."/>
            <person name="Nusbaum C."/>
            <person name="Birren B."/>
        </authorList>
    </citation>
    <scope>NUCLEOTIDE SEQUENCE</scope>
    <source>
        <strain evidence="2">IND107</strain>
    </source>
</reference>
<feature type="region of interest" description="Disordered" evidence="1">
    <location>
        <begin position="266"/>
        <end position="304"/>
    </location>
</feature>
<dbReference type="Proteomes" id="UP000054399">
    <property type="component" value="Unassembled WGS sequence"/>
</dbReference>
<reference evidence="2" key="2">
    <citation type="submission" date="2024-01" db="EMBL/GenBank/DDBJ databases">
        <title>Comparative genomics of Cryptococcus and Kwoniella reveals pathogenesis evolution and contrasting modes of karyotype evolution via chromosome fusion or intercentromeric recombination.</title>
        <authorList>
            <person name="Coelho M.A."/>
            <person name="David-Palma M."/>
            <person name="Shea T."/>
            <person name="Bowers K."/>
            <person name="Mcginley-Smith S."/>
            <person name="Mohammad A.W."/>
            <person name="Gnirke A."/>
            <person name="Yurkov A.M."/>
            <person name="Nowrousian M."/>
            <person name="Sun S."/>
            <person name="Cuomo C.A."/>
            <person name="Heitman J."/>
        </authorList>
    </citation>
    <scope>NUCLEOTIDE SEQUENCE</scope>
    <source>
        <strain evidence="2">IND107</strain>
    </source>
</reference>
<feature type="compositionally biased region" description="Polar residues" evidence="1">
    <location>
        <begin position="402"/>
        <end position="411"/>
    </location>
</feature>
<organism evidence="2 3">
    <name type="scientific">Cryptococcus tetragattii IND107</name>
    <dbReference type="NCBI Taxonomy" id="1296105"/>
    <lineage>
        <taxon>Eukaryota</taxon>
        <taxon>Fungi</taxon>
        <taxon>Dikarya</taxon>
        <taxon>Basidiomycota</taxon>
        <taxon>Agaricomycotina</taxon>
        <taxon>Tremellomycetes</taxon>
        <taxon>Tremellales</taxon>
        <taxon>Cryptococcaceae</taxon>
        <taxon>Cryptococcus</taxon>
        <taxon>Cryptococcus gattii species complex</taxon>
    </lineage>
</organism>
<proteinExistence type="predicted"/>
<feature type="region of interest" description="Disordered" evidence="1">
    <location>
        <begin position="1"/>
        <end position="64"/>
    </location>
</feature>
<dbReference type="RefSeq" id="XP_066610865.1">
    <property type="nucleotide sequence ID" value="XM_066761040.1"/>
</dbReference>
<feature type="compositionally biased region" description="Low complexity" evidence="1">
    <location>
        <begin position="322"/>
        <end position="335"/>
    </location>
</feature>
<evidence type="ECO:0000256" key="1">
    <source>
        <dbReference type="SAM" id="MobiDB-lite"/>
    </source>
</evidence>
<gene>
    <name evidence="2" type="ORF">I308_106617</name>
</gene>
<sequence length="686" mass="76468">MPTRLNQPAALAPTRILEPKRHSSDKSFSATKARIRQRISQLSINKNKVHNESQRRNTGEHQEKEEEEFHYLHVNAVMPSEAYVWEKNVARKPSRSFDSKDAHKLKVIASLPSISTSPSTFSFPEQPLRESISKSIDLCFNEAKTDSFISTSTMDNPPPTPPPKITIQSDEQATPKATQVAFSRATVARKAPSVNSFTGNGSFLGLPEEADMFYRSNAVWGDLDISQDQQASHKKCVATQHLSPPSANQQKRLKVADLQFADADLEAGRTNGKGSCDLNDTMEKSEPLDKPLPHLPDSNGSSEYSISTYSQWSAVILKATRSPDVSRSPDSRPLPQWKSSTPRRSRRPLASTNFCDELVEDGDEQGATVANQTTHSSSEREQPRQEVHVERESTRTRHGRSGSVSSRATANAIQQGYRPAGSTLTRNLIHKISPQEASRSVIDHSIASAKPIMNTMTKRINSGKGSESTKRSFELDDNAAVRPKATQDQAIDSLVEDDDVEIIGDLTFTSSRPPSVSSSINTMKATSFASVTATHASRLFARSQYPHNTSSQGSRTYPPVRVRSQLEDSVPHCPLGISIIFPQSKRVPTRKGHKSIFDPFSSFDPHVPIVPCKTVPNDNWILITNTAEDDILRNGWKDVEMRWMEGESFREWMMRRIRGEPWNTVVLREKRADEQLRMMELSDGKG</sequence>
<dbReference type="GeneID" id="91993472"/>
<feature type="region of interest" description="Disordered" evidence="1">
    <location>
        <begin position="369"/>
        <end position="411"/>
    </location>
</feature>
<keyword evidence="3" id="KW-1185">Reference proteome</keyword>
<feature type="compositionally biased region" description="Basic and acidic residues" evidence="1">
    <location>
        <begin position="281"/>
        <end position="292"/>
    </location>
</feature>
<evidence type="ECO:0000313" key="3">
    <source>
        <dbReference type="Proteomes" id="UP000054399"/>
    </source>
</evidence>
<name>A0ABR3BI40_9TREE</name>
<dbReference type="EMBL" id="ATAM02000014">
    <property type="protein sequence ID" value="KAL0240366.1"/>
    <property type="molecule type" value="Genomic_DNA"/>
</dbReference>
<feature type="region of interest" description="Disordered" evidence="1">
    <location>
        <begin position="320"/>
        <end position="350"/>
    </location>
</feature>
<feature type="compositionally biased region" description="Basic and acidic residues" evidence="1">
    <location>
        <begin position="377"/>
        <end position="395"/>
    </location>
</feature>